<keyword evidence="1" id="KW-0805">Transcription regulation</keyword>
<dbReference type="PANTHER" id="PTHR33204:SF29">
    <property type="entry name" value="TRANSCRIPTIONAL REGULATOR"/>
    <property type="match status" value="1"/>
</dbReference>
<protein>
    <submittedName>
        <fullName evidence="5">Helix-turn-helix domain-containing protein</fullName>
    </submittedName>
</protein>
<dbReference type="Proteomes" id="UP001500582">
    <property type="component" value="Unassembled WGS sequence"/>
</dbReference>
<evidence type="ECO:0000256" key="3">
    <source>
        <dbReference type="ARBA" id="ARBA00023163"/>
    </source>
</evidence>
<accession>A0ABP8FWQ7</accession>
<dbReference type="InterPro" id="IPR002577">
    <property type="entry name" value="HTH_HxlR"/>
</dbReference>
<evidence type="ECO:0000256" key="2">
    <source>
        <dbReference type="ARBA" id="ARBA00023125"/>
    </source>
</evidence>
<dbReference type="InterPro" id="IPR036390">
    <property type="entry name" value="WH_DNA-bd_sf"/>
</dbReference>
<keyword evidence="6" id="KW-1185">Reference proteome</keyword>
<dbReference type="PANTHER" id="PTHR33204">
    <property type="entry name" value="TRANSCRIPTIONAL REGULATOR, MARR FAMILY"/>
    <property type="match status" value="1"/>
</dbReference>
<proteinExistence type="predicted"/>
<comment type="caution">
    <text evidence="5">The sequence shown here is derived from an EMBL/GenBank/DDBJ whole genome shotgun (WGS) entry which is preliminary data.</text>
</comment>
<dbReference type="Pfam" id="PF01638">
    <property type="entry name" value="HxlR"/>
    <property type="match status" value="1"/>
</dbReference>
<evidence type="ECO:0000313" key="6">
    <source>
        <dbReference type="Proteomes" id="UP001500582"/>
    </source>
</evidence>
<dbReference type="SUPFAM" id="SSF46785">
    <property type="entry name" value="Winged helix' DNA-binding domain"/>
    <property type="match status" value="1"/>
</dbReference>
<dbReference type="Gene3D" id="1.10.10.10">
    <property type="entry name" value="Winged helix-like DNA-binding domain superfamily/Winged helix DNA-binding domain"/>
    <property type="match status" value="1"/>
</dbReference>
<dbReference type="EMBL" id="BAABFT010000002">
    <property type="protein sequence ID" value="GAA4312595.1"/>
    <property type="molecule type" value="Genomic_DNA"/>
</dbReference>
<evidence type="ECO:0000313" key="5">
    <source>
        <dbReference type="EMBL" id="GAA4312595.1"/>
    </source>
</evidence>
<evidence type="ECO:0000256" key="1">
    <source>
        <dbReference type="ARBA" id="ARBA00023015"/>
    </source>
</evidence>
<dbReference type="PROSITE" id="PS51118">
    <property type="entry name" value="HTH_HXLR"/>
    <property type="match status" value="1"/>
</dbReference>
<gene>
    <name evidence="5" type="ORF">GCM10023149_08010</name>
</gene>
<organism evidence="5 6">
    <name type="scientific">Mucilaginibacter gynuensis</name>
    <dbReference type="NCBI Taxonomy" id="1302236"/>
    <lineage>
        <taxon>Bacteria</taxon>
        <taxon>Pseudomonadati</taxon>
        <taxon>Bacteroidota</taxon>
        <taxon>Sphingobacteriia</taxon>
        <taxon>Sphingobacteriales</taxon>
        <taxon>Sphingobacteriaceae</taxon>
        <taxon>Mucilaginibacter</taxon>
    </lineage>
</organism>
<dbReference type="RefSeq" id="WP_345209711.1">
    <property type="nucleotide sequence ID" value="NZ_BAABFT010000002.1"/>
</dbReference>
<keyword evidence="2" id="KW-0238">DNA-binding</keyword>
<name>A0ABP8FWQ7_9SPHI</name>
<reference evidence="6" key="1">
    <citation type="journal article" date="2019" name="Int. J. Syst. Evol. Microbiol.">
        <title>The Global Catalogue of Microorganisms (GCM) 10K type strain sequencing project: providing services to taxonomists for standard genome sequencing and annotation.</title>
        <authorList>
            <consortium name="The Broad Institute Genomics Platform"/>
            <consortium name="The Broad Institute Genome Sequencing Center for Infectious Disease"/>
            <person name="Wu L."/>
            <person name="Ma J."/>
        </authorList>
    </citation>
    <scope>NUCLEOTIDE SEQUENCE [LARGE SCALE GENOMIC DNA]</scope>
    <source>
        <strain evidence="6">JCM 17705</strain>
    </source>
</reference>
<evidence type="ECO:0000259" key="4">
    <source>
        <dbReference type="PROSITE" id="PS51118"/>
    </source>
</evidence>
<dbReference type="InterPro" id="IPR036388">
    <property type="entry name" value="WH-like_DNA-bd_sf"/>
</dbReference>
<keyword evidence="3" id="KW-0804">Transcription</keyword>
<sequence>MENIPKGLPPFEDCAKKIRAIDDTMELLSGKWKLSILARLSYKPMRYSEILKDIEALSGKVLSRELKDLETNGLIIRTVTATKPPAVTYSVSEYGMSLRDLSDSIAEWGLQHRDRFRCSLKADQLQDD</sequence>
<feature type="domain" description="HTH hxlR-type" evidence="4">
    <location>
        <begin position="14"/>
        <end position="117"/>
    </location>
</feature>